<proteinExistence type="predicted"/>
<evidence type="ECO:0000256" key="1">
    <source>
        <dbReference type="SAM" id="Phobius"/>
    </source>
</evidence>
<feature type="transmembrane region" description="Helical" evidence="1">
    <location>
        <begin position="28"/>
        <end position="45"/>
    </location>
</feature>
<comment type="caution">
    <text evidence="2">The sequence shown here is derived from an EMBL/GenBank/DDBJ whole genome shotgun (WGS) entry which is preliminary data.</text>
</comment>
<feature type="transmembrane region" description="Helical" evidence="1">
    <location>
        <begin position="52"/>
        <end position="69"/>
    </location>
</feature>
<protein>
    <submittedName>
        <fullName evidence="2">Uncharacterized protein</fullName>
    </submittedName>
</protein>
<accession>A0ABS2TVX9</accession>
<gene>
    <name evidence="2" type="ORF">ITX44_19315</name>
</gene>
<reference evidence="2 3" key="1">
    <citation type="submission" date="2021-01" db="EMBL/GenBank/DDBJ databases">
        <title>Streptomyces acididurans sp. nov., isolated from a peat swamp forest soil.</title>
        <authorList>
            <person name="Chantavorakit T."/>
            <person name="Duangmal K."/>
        </authorList>
    </citation>
    <scope>NUCLEOTIDE SEQUENCE [LARGE SCALE GENOMIC DNA]</scope>
    <source>
        <strain evidence="2 3">KK5PA1</strain>
    </source>
</reference>
<dbReference type="EMBL" id="JADKYB010000009">
    <property type="protein sequence ID" value="MBM9506666.1"/>
    <property type="molecule type" value="Genomic_DNA"/>
</dbReference>
<dbReference type="Proteomes" id="UP000749040">
    <property type="component" value="Unassembled WGS sequence"/>
</dbReference>
<keyword evidence="1" id="KW-1133">Transmembrane helix</keyword>
<keyword evidence="1" id="KW-0472">Membrane</keyword>
<sequence>MLAATTALLHSGGWFDDAHDHALLWDDAAVVVGLICGIPLAWSLISRRSSAVAVEIMLTIFACVMLLVLRPARG</sequence>
<name>A0ABS2TVX9_9ACTN</name>
<keyword evidence="3" id="KW-1185">Reference proteome</keyword>
<evidence type="ECO:0000313" key="2">
    <source>
        <dbReference type="EMBL" id="MBM9506666.1"/>
    </source>
</evidence>
<keyword evidence="1" id="KW-0812">Transmembrane</keyword>
<evidence type="ECO:0000313" key="3">
    <source>
        <dbReference type="Proteomes" id="UP000749040"/>
    </source>
</evidence>
<organism evidence="2 3">
    <name type="scientific">Actinacidiphila acididurans</name>
    <dbReference type="NCBI Taxonomy" id="2784346"/>
    <lineage>
        <taxon>Bacteria</taxon>
        <taxon>Bacillati</taxon>
        <taxon>Actinomycetota</taxon>
        <taxon>Actinomycetes</taxon>
        <taxon>Kitasatosporales</taxon>
        <taxon>Streptomycetaceae</taxon>
        <taxon>Actinacidiphila</taxon>
    </lineage>
</organism>
<dbReference type="RefSeq" id="WP_205358515.1">
    <property type="nucleotide sequence ID" value="NZ_JADKYB010000009.1"/>
</dbReference>